<sequence>MKAIAAKEAKNNFGEMLDTVQREPLTIEKHGRAVAVVMSAREYQQMKLERLQAKLAVGEGQLNRGEGVDGEAVFAELLSEA</sequence>
<dbReference type="HOGENOM" id="CLU_177501_1_0_4"/>
<protein>
    <recommendedName>
        <fullName evidence="2">Antitoxin</fullName>
    </recommendedName>
</protein>
<dbReference type="InterPro" id="IPR006442">
    <property type="entry name" value="Antitoxin_Phd/YefM"/>
</dbReference>
<dbReference type="NCBIfam" id="TIGR01552">
    <property type="entry name" value="phd_fam"/>
    <property type="match status" value="1"/>
</dbReference>
<comment type="function">
    <text evidence="2">Antitoxin component of a type II toxin-antitoxin (TA) system.</text>
</comment>
<dbReference type="Pfam" id="PF02604">
    <property type="entry name" value="PhdYeFM_antitox"/>
    <property type="match status" value="1"/>
</dbReference>
<reference evidence="3 4" key="2">
    <citation type="journal article" date="2008" name="Appl. Environ. Microbiol.">
        <title>Complete genome sequence of Nitrosospira multiformis, an ammonia-oxidizing bacterium from the soil environment.</title>
        <authorList>
            <person name="Norton J.M."/>
            <person name="Klotz M.G."/>
            <person name="Stein L.Y."/>
            <person name="Arp D.J."/>
            <person name="Bottomley P.J."/>
            <person name="Chain P.S."/>
            <person name="Hauser L.J."/>
            <person name="Land M.L."/>
            <person name="Larimer F.W."/>
            <person name="Shin M.W."/>
            <person name="Starkenburg S.R."/>
        </authorList>
    </citation>
    <scope>NUCLEOTIDE SEQUENCE [LARGE SCALE GENOMIC DNA]</scope>
    <source>
        <strain evidence="4">ATCC 25196 / NCIMB 11849 / C 71</strain>
        <plasmid evidence="4">pNITMU1</plasmid>
    </source>
</reference>
<gene>
    <name evidence="3" type="ordered locus">Nmul_B2802</name>
</gene>
<dbReference type="Gene3D" id="3.40.1620.10">
    <property type="entry name" value="YefM-like domain"/>
    <property type="match status" value="1"/>
</dbReference>
<comment type="similarity">
    <text evidence="1 2">Belongs to the phD/YefM antitoxin family.</text>
</comment>
<evidence type="ECO:0000256" key="2">
    <source>
        <dbReference type="RuleBase" id="RU362080"/>
    </source>
</evidence>
<dbReference type="InterPro" id="IPR051405">
    <property type="entry name" value="phD/YefM_antitoxin"/>
</dbReference>
<accession>Q2Y598</accession>
<reference evidence="4" key="1">
    <citation type="submission" date="2005-08" db="EMBL/GenBank/DDBJ databases">
        <title>Complete sequence of plasmid 1 of Nitrosospira multiformis ATCC 25196.</title>
        <authorList>
            <person name="Copeland A."/>
            <person name="Lucas S."/>
            <person name="Lapidus A."/>
            <person name="Barry K."/>
            <person name="Detter J.C."/>
            <person name="Glavina T."/>
            <person name="Hammon N."/>
            <person name="Israni S."/>
            <person name="Pitluck S."/>
            <person name="Chain P."/>
            <person name="Malfatti S."/>
            <person name="Shin M."/>
            <person name="Vergez L."/>
            <person name="Schmutz J."/>
            <person name="Larimer F."/>
            <person name="Land M."/>
            <person name="Hauser L."/>
            <person name="Kyrpides N."/>
            <person name="Lykidis A."/>
            <person name="Richardson P."/>
        </authorList>
    </citation>
    <scope>NUCLEOTIDE SEQUENCE [LARGE SCALE GENOMIC DNA]</scope>
    <source>
        <strain evidence="4">ATCC 25196 / NCIMB 11849 / C 71</strain>
        <plasmid evidence="4">pNITMU1</plasmid>
    </source>
</reference>
<evidence type="ECO:0000313" key="4">
    <source>
        <dbReference type="Proteomes" id="UP000002718"/>
    </source>
</evidence>
<dbReference type="SUPFAM" id="SSF143120">
    <property type="entry name" value="YefM-like"/>
    <property type="match status" value="1"/>
</dbReference>
<dbReference type="PANTHER" id="PTHR33713">
    <property type="entry name" value="ANTITOXIN YAFN-RELATED"/>
    <property type="match status" value="1"/>
</dbReference>
<keyword evidence="4" id="KW-1185">Reference proteome</keyword>
<proteinExistence type="inferred from homology"/>
<dbReference type="RefSeq" id="WP_011382058.1">
    <property type="nucleotide sequence ID" value="NC_007615.1"/>
</dbReference>
<dbReference type="KEGG" id="nmu:Nmul_B2802"/>
<dbReference type="AlphaFoldDB" id="Q2Y598"/>
<evidence type="ECO:0000256" key="1">
    <source>
        <dbReference type="ARBA" id="ARBA00009981"/>
    </source>
</evidence>
<dbReference type="OrthoDB" id="165038at2"/>
<dbReference type="Proteomes" id="UP000002718">
    <property type="component" value="Plasmid 1"/>
</dbReference>
<geneLocation type="plasmid" evidence="4">
    <name>pNITMU1</name>
</geneLocation>
<organism evidence="3 4">
    <name type="scientific">Nitrosospira multiformis (strain ATCC 25196 / NCIMB 11849 / C 71)</name>
    <dbReference type="NCBI Taxonomy" id="323848"/>
    <lineage>
        <taxon>Bacteria</taxon>
        <taxon>Pseudomonadati</taxon>
        <taxon>Pseudomonadota</taxon>
        <taxon>Betaproteobacteria</taxon>
        <taxon>Nitrosomonadales</taxon>
        <taxon>Nitrosomonadaceae</taxon>
        <taxon>Nitrosospira</taxon>
    </lineage>
</organism>
<dbReference type="EMBL" id="CP000104">
    <property type="protein sequence ID" value="ABB76073.1"/>
    <property type="molecule type" value="Genomic_DNA"/>
</dbReference>
<keyword evidence="3" id="KW-0614">Plasmid</keyword>
<evidence type="ECO:0000313" key="3">
    <source>
        <dbReference type="EMBL" id="ABB76073.1"/>
    </source>
</evidence>
<name>Q2Y598_NITMU</name>
<dbReference type="PANTHER" id="PTHR33713:SF6">
    <property type="entry name" value="ANTITOXIN YEFM"/>
    <property type="match status" value="1"/>
</dbReference>
<dbReference type="InterPro" id="IPR036165">
    <property type="entry name" value="YefM-like_sf"/>
</dbReference>